<reference evidence="11 12" key="1">
    <citation type="submission" date="2019-10" db="EMBL/GenBank/DDBJ databases">
        <title>Complete genome sequence of Vibrio sp. strain THAF100, isolated from non-filtered water from the water column of tank 6 of a marine aquarium containing stony-coral fragments. Water maintained at 26 degree C.</title>
        <authorList>
            <person name="Ruckert C."/>
            <person name="Franco A."/>
            <person name="Kalinowski J."/>
            <person name="Glaeser S."/>
        </authorList>
    </citation>
    <scope>NUCLEOTIDE SEQUENCE [LARGE SCALE GENOMIC DNA]</scope>
    <source>
        <strain evidence="11 12">THAF100</strain>
    </source>
</reference>
<dbReference type="Proteomes" id="UP000326936">
    <property type="component" value="Chromosome"/>
</dbReference>
<comment type="similarity">
    <text evidence="9">Belongs to the FtsQ/DivIB family. FtsQ subfamily.</text>
</comment>
<evidence type="ECO:0000256" key="8">
    <source>
        <dbReference type="ARBA" id="ARBA00023306"/>
    </source>
</evidence>
<dbReference type="InterPro" id="IPR045335">
    <property type="entry name" value="FtsQ_C_sf"/>
</dbReference>
<evidence type="ECO:0000256" key="5">
    <source>
        <dbReference type="ARBA" id="ARBA00022692"/>
    </source>
</evidence>
<dbReference type="GO" id="GO:0043093">
    <property type="term" value="P:FtsZ-dependent cytokinesis"/>
    <property type="evidence" value="ECO:0007669"/>
    <property type="project" value="UniProtKB-UniRule"/>
</dbReference>
<evidence type="ECO:0000256" key="6">
    <source>
        <dbReference type="ARBA" id="ARBA00022989"/>
    </source>
</evidence>
<dbReference type="InterPro" id="IPR005548">
    <property type="entry name" value="Cell_div_FtsQ/DivIB_C"/>
</dbReference>
<keyword evidence="6 9" id="KW-1133">Transmembrane helix</keyword>
<dbReference type="OrthoDB" id="9790370at2"/>
<dbReference type="HAMAP" id="MF_00911">
    <property type="entry name" value="FtsQ_subfam"/>
    <property type="match status" value="1"/>
</dbReference>
<dbReference type="Gene3D" id="3.40.50.11690">
    <property type="entry name" value="Cell division protein FtsQ/DivIB"/>
    <property type="match status" value="1"/>
</dbReference>
<keyword evidence="2 9" id="KW-1003">Cell membrane</keyword>
<evidence type="ECO:0000259" key="10">
    <source>
        <dbReference type="PROSITE" id="PS51779"/>
    </source>
</evidence>
<dbReference type="GO" id="GO:0090529">
    <property type="term" value="P:cell septum assembly"/>
    <property type="evidence" value="ECO:0007669"/>
    <property type="project" value="InterPro"/>
</dbReference>
<dbReference type="GO" id="GO:0005886">
    <property type="term" value="C:plasma membrane"/>
    <property type="evidence" value="ECO:0007669"/>
    <property type="project" value="UniProtKB-SubCell"/>
</dbReference>
<evidence type="ECO:0000256" key="4">
    <source>
        <dbReference type="ARBA" id="ARBA00022618"/>
    </source>
</evidence>
<keyword evidence="5 9" id="KW-0812">Transmembrane</keyword>
<gene>
    <name evidence="9 11" type="primary">ftsQ</name>
    <name evidence="11" type="ORF">FIV01_11770</name>
</gene>
<evidence type="ECO:0000256" key="9">
    <source>
        <dbReference type="HAMAP-Rule" id="MF_00911"/>
    </source>
</evidence>
<name>A0A5P9CLE1_9VIBR</name>
<keyword evidence="8 9" id="KW-0131">Cell cycle</keyword>
<evidence type="ECO:0000256" key="3">
    <source>
        <dbReference type="ARBA" id="ARBA00022519"/>
    </source>
</evidence>
<dbReference type="RefSeq" id="WP_152431150.1">
    <property type="nucleotide sequence ID" value="NZ_CBCSDK010000001.1"/>
</dbReference>
<keyword evidence="12" id="KW-1185">Reference proteome</keyword>
<dbReference type="InterPro" id="IPR034746">
    <property type="entry name" value="POTRA"/>
</dbReference>
<keyword evidence="3 9" id="KW-0997">Cell inner membrane</keyword>
<dbReference type="Pfam" id="PF03799">
    <property type="entry name" value="FtsQ_DivIB_C"/>
    <property type="match status" value="1"/>
</dbReference>
<evidence type="ECO:0000256" key="1">
    <source>
        <dbReference type="ARBA" id="ARBA00004370"/>
    </source>
</evidence>
<dbReference type="PANTHER" id="PTHR35851">
    <property type="entry name" value="CELL DIVISION PROTEIN FTSQ"/>
    <property type="match status" value="1"/>
</dbReference>
<dbReference type="EMBL" id="CP045350">
    <property type="protein sequence ID" value="QFT27109.1"/>
    <property type="molecule type" value="Genomic_DNA"/>
</dbReference>
<evidence type="ECO:0000313" key="12">
    <source>
        <dbReference type="Proteomes" id="UP000326936"/>
    </source>
</evidence>
<dbReference type="InterPro" id="IPR026579">
    <property type="entry name" value="FtsQ"/>
</dbReference>
<feature type="transmembrane region" description="Helical" evidence="9">
    <location>
        <begin position="29"/>
        <end position="53"/>
    </location>
</feature>
<proteinExistence type="inferred from homology"/>
<sequence length="269" mass="30786">MTEAIALVESTSTQKRHLTKYPLAKKHSLGGLFLLFVVLSISSILYSTVSWMWDEKRLPLSNIILEGDLKYVSPRDVQRAFATLPHVGTFMSQDVKVLQETVEDIPWVAHASIRKQWPDTIKVFLTEYVAVAIWNGTELLNRQGNVFNGDIDKLTGDRVRLYGPLDSSKEVLEVWREVSPKFAALNLNISSLLLNDRRAWQIILDNGIRLELGKEYLHERVERFLSLYKNLGSDSQRVSYIDLRYDTGASVGWFPGQEIEQESSDDKDR</sequence>
<dbReference type="PROSITE" id="PS51779">
    <property type="entry name" value="POTRA"/>
    <property type="match status" value="1"/>
</dbReference>
<accession>A0A5P9CLE1</accession>
<dbReference type="KEGG" id="vaq:FIV01_11770"/>
<evidence type="ECO:0000256" key="2">
    <source>
        <dbReference type="ARBA" id="ARBA00022475"/>
    </source>
</evidence>
<dbReference type="PANTHER" id="PTHR35851:SF1">
    <property type="entry name" value="CELL DIVISION PROTEIN FTSQ"/>
    <property type="match status" value="1"/>
</dbReference>
<keyword evidence="7 9" id="KW-0472">Membrane</keyword>
<evidence type="ECO:0000256" key="7">
    <source>
        <dbReference type="ARBA" id="ARBA00023136"/>
    </source>
</evidence>
<dbReference type="AlphaFoldDB" id="A0A5P9CLE1"/>
<dbReference type="Gene3D" id="3.10.20.310">
    <property type="entry name" value="membrane protein fhac"/>
    <property type="match status" value="1"/>
</dbReference>
<dbReference type="InterPro" id="IPR013685">
    <property type="entry name" value="POTRA_FtsQ_type"/>
</dbReference>
<evidence type="ECO:0000313" key="11">
    <source>
        <dbReference type="EMBL" id="QFT27109.1"/>
    </source>
</evidence>
<keyword evidence="4 9" id="KW-0132">Cell division</keyword>
<comment type="function">
    <text evidence="9">Essential cell division protein. May link together the upstream cell division proteins, which are predominantly cytoplasmic, with the downstream cell division proteins, which are predominantly periplasmic. May control correct divisome assembly.</text>
</comment>
<dbReference type="GO" id="GO:0032153">
    <property type="term" value="C:cell division site"/>
    <property type="evidence" value="ECO:0007669"/>
    <property type="project" value="UniProtKB-UniRule"/>
</dbReference>
<dbReference type="Pfam" id="PF08478">
    <property type="entry name" value="POTRA_1"/>
    <property type="match status" value="1"/>
</dbReference>
<comment type="subcellular location">
    <subcellularLocation>
        <location evidence="9">Cell inner membrane</location>
        <topology evidence="9">Single-pass type II membrane protein</topology>
    </subcellularLocation>
    <subcellularLocation>
        <location evidence="1">Membrane</location>
    </subcellularLocation>
    <text evidence="9">Localizes to the division septum.</text>
</comment>
<organism evidence="11 12">
    <name type="scientific">Vibrio aquimaris</name>
    <dbReference type="NCBI Taxonomy" id="2587862"/>
    <lineage>
        <taxon>Bacteria</taxon>
        <taxon>Pseudomonadati</taxon>
        <taxon>Pseudomonadota</taxon>
        <taxon>Gammaproteobacteria</taxon>
        <taxon>Vibrionales</taxon>
        <taxon>Vibrionaceae</taxon>
        <taxon>Vibrio</taxon>
    </lineage>
</organism>
<protein>
    <recommendedName>
        <fullName evidence="9">Cell division protein FtsQ</fullName>
    </recommendedName>
</protein>
<feature type="domain" description="POTRA" evidence="10">
    <location>
        <begin position="58"/>
        <end position="128"/>
    </location>
</feature>
<comment type="subunit">
    <text evidence="9">Part of a complex composed of FtsB, FtsL and FtsQ.</text>
</comment>